<accession>A0ABT8MBF0</accession>
<evidence type="ECO:0000259" key="1">
    <source>
        <dbReference type="Pfam" id="PF03144"/>
    </source>
</evidence>
<evidence type="ECO:0000313" key="3">
    <source>
        <dbReference type="Proteomes" id="UP001168338"/>
    </source>
</evidence>
<keyword evidence="2" id="KW-0648">Protein biosynthesis</keyword>
<organism evidence="2 3">
    <name type="scientific">Methanoculleus frigidifontis</name>
    <dbReference type="NCBI Taxonomy" id="2584085"/>
    <lineage>
        <taxon>Archaea</taxon>
        <taxon>Methanobacteriati</taxon>
        <taxon>Methanobacteriota</taxon>
        <taxon>Stenosarchaea group</taxon>
        <taxon>Methanomicrobia</taxon>
        <taxon>Methanomicrobiales</taxon>
        <taxon>Methanomicrobiaceae</taxon>
        <taxon>Methanoculleus</taxon>
    </lineage>
</organism>
<keyword evidence="2" id="KW-0251">Elongation factor</keyword>
<proteinExistence type="predicted"/>
<dbReference type="Gene3D" id="3.40.50.300">
    <property type="entry name" value="P-loop containing nucleotide triphosphate hydrolases"/>
    <property type="match status" value="1"/>
</dbReference>
<dbReference type="InterPro" id="IPR027417">
    <property type="entry name" value="P-loop_NTPase"/>
</dbReference>
<sequence length="323" mass="35302">MGNLNVAVLAPEGYAKDLGKKGTTSDITFYNLKKGEDTVTLIEPTRYPDRLAPLFFAASMADYAIVVLDAITPTFGEWVLMLQSTGVVQGAIILKNYLMPDAVRPLTKGTVLEGYEFVEEDMIAMRERLLDAAAAKTPAPPDAKSPSCGTVSIDHHFNVRGIGTVVLGGVERGYIKKHDSLKIYPGEKPVQLRSIQKHDDDADWAGAGDRVGLALKNIEAEDLDRGFVLSNDESLQVRDTLEAEAALVAYWPAPLKEGMVLHLGHWMQFVPARIDAVTDDGDWRRPRLTLTLEKEIVSLPGGRAVLHYLDGGKLRIAGTIDLP</sequence>
<name>A0ABT8MBF0_9EURY</name>
<feature type="domain" description="Translation elongation factor EFTu-like" evidence="1">
    <location>
        <begin position="163"/>
        <end position="229"/>
    </location>
</feature>
<reference evidence="2" key="1">
    <citation type="submission" date="2019-05" db="EMBL/GenBank/DDBJ databases">
        <title>Methanoculleus sp. FWC-SCC1, a methanogenic archaeon isolated from deep marine cold seep.</title>
        <authorList>
            <person name="Chen Y.-W."/>
            <person name="Chen S.-C."/>
            <person name="Teng N.-H."/>
            <person name="Lai M.-C."/>
        </authorList>
    </citation>
    <scope>NUCLEOTIDE SEQUENCE</scope>
    <source>
        <strain evidence="2">FWC-SCC1</strain>
    </source>
</reference>
<dbReference type="EMBL" id="VCYH01000006">
    <property type="protein sequence ID" value="MDN7025264.1"/>
    <property type="molecule type" value="Genomic_DNA"/>
</dbReference>
<dbReference type="PANTHER" id="PTHR43721:SF11">
    <property type="entry name" value="SELENOCYSTEINE-SPECIFIC ELONGATION FACTOR"/>
    <property type="match status" value="1"/>
</dbReference>
<dbReference type="RefSeq" id="WP_301664409.1">
    <property type="nucleotide sequence ID" value="NZ_VCYH01000006.1"/>
</dbReference>
<keyword evidence="3" id="KW-1185">Reference proteome</keyword>
<evidence type="ECO:0000313" key="2">
    <source>
        <dbReference type="EMBL" id="MDN7025264.1"/>
    </source>
</evidence>
<dbReference type="CDD" id="cd03696">
    <property type="entry name" value="SelB_II"/>
    <property type="match status" value="1"/>
</dbReference>
<dbReference type="Gene3D" id="2.40.30.10">
    <property type="entry name" value="Translation factors"/>
    <property type="match status" value="1"/>
</dbReference>
<dbReference type="Pfam" id="PF03144">
    <property type="entry name" value="GTP_EFTU_D2"/>
    <property type="match status" value="1"/>
</dbReference>
<dbReference type="InterPro" id="IPR004161">
    <property type="entry name" value="EFTu-like_2"/>
</dbReference>
<gene>
    <name evidence="2" type="ORF">FGU65_10235</name>
</gene>
<dbReference type="PANTHER" id="PTHR43721">
    <property type="entry name" value="ELONGATION FACTOR TU-RELATED"/>
    <property type="match status" value="1"/>
</dbReference>
<dbReference type="Proteomes" id="UP001168338">
    <property type="component" value="Unassembled WGS sequence"/>
</dbReference>
<dbReference type="GO" id="GO:0003746">
    <property type="term" value="F:translation elongation factor activity"/>
    <property type="evidence" value="ECO:0007669"/>
    <property type="project" value="UniProtKB-KW"/>
</dbReference>
<dbReference type="InterPro" id="IPR050055">
    <property type="entry name" value="EF-Tu_GTPase"/>
</dbReference>
<dbReference type="SUPFAM" id="SSF50447">
    <property type="entry name" value="Translation proteins"/>
    <property type="match status" value="1"/>
</dbReference>
<protein>
    <submittedName>
        <fullName evidence="2">Elongation factor Tu</fullName>
    </submittedName>
</protein>
<dbReference type="InterPro" id="IPR009000">
    <property type="entry name" value="Transl_B-barrel_sf"/>
</dbReference>
<comment type="caution">
    <text evidence="2">The sequence shown here is derived from an EMBL/GenBank/DDBJ whole genome shotgun (WGS) entry which is preliminary data.</text>
</comment>